<evidence type="ECO:0000256" key="2">
    <source>
        <dbReference type="ARBA" id="ARBA00007294"/>
    </source>
</evidence>
<evidence type="ECO:0000256" key="7">
    <source>
        <dbReference type="ARBA" id="ARBA00022989"/>
    </source>
</evidence>
<evidence type="ECO:0000313" key="13">
    <source>
        <dbReference type="EMBL" id="KAF2668159.1"/>
    </source>
</evidence>
<proteinExistence type="inferred from homology"/>
<keyword evidence="9 12" id="KW-0472">Membrane</keyword>
<dbReference type="GO" id="GO:0048039">
    <property type="term" value="F:ubiquinone binding"/>
    <property type="evidence" value="ECO:0007669"/>
    <property type="project" value="TreeGrafter"/>
</dbReference>
<dbReference type="GO" id="GO:0005743">
    <property type="term" value="C:mitochondrial inner membrane"/>
    <property type="evidence" value="ECO:0007669"/>
    <property type="project" value="UniProtKB-SubCell"/>
</dbReference>
<keyword evidence="7" id="KW-1133">Transmembrane helix</keyword>
<comment type="subcellular location">
    <subcellularLocation>
        <location evidence="1 12">Mitochondrion inner membrane</location>
        <topology evidence="1 12">Multi-pass membrane protein</topology>
    </subcellularLocation>
</comment>
<keyword evidence="5 12" id="KW-0999">Mitochondrion inner membrane</keyword>
<keyword evidence="3" id="KW-0813">Transport</keyword>
<name>A0A6A6U7D1_9PEZI</name>
<dbReference type="InterPro" id="IPR034804">
    <property type="entry name" value="SQR/QFR_C/D"/>
</dbReference>
<sequence length="186" mass="20204">MTSITRSMVLGHVFKSAARPSAFARPASRLAQSSLKSASLPFQSARVAAFHVSARKNLFPAPPQRVVGTVNDPTPIKESHPVHGSYHWTFERALSVGLIPLTVAPFIGGSLNPILDSIFCATLLLHSHIGFDACITDYFPGYRMPGLRNLMTWLLRTATVLTGIGLYEFETNDVGITAAIAKIWKA</sequence>
<organism evidence="13 14">
    <name type="scientific">Microthyrium microscopicum</name>
    <dbReference type="NCBI Taxonomy" id="703497"/>
    <lineage>
        <taxon>Eukaryota</taxon>
        <taxon>Fungi</taxon>
        <taxon>Dikarya</taxon>
        <taxon>Ascomycota</taxon>
        <taxon>Pezizomycotina</taxon>
        <taxon>Dothideomycetes</taxon>
        <taxon>Dothideomycetes incertae sedis</taxon>
        <taxon>Microthyriales</taxon>
        <taxon>Microthyriaceae</taxon>
        <taxon>Microthyrium</taxon>
    </lineage>
</organism>
<dbReference type="GO" id="GO:0020037">
    <property type="term" value="F:heme binding"/>
    <property type="evidence" value="ECO:0007669"/>
    <property type="project" value="TreeGrafter"/>
</dbReference>
<keyword evidence="11" id="KW-0408">Iron</keyword>
<keyword evidence="11" id="KW-0479">Metal-binding</keyword>
<evidence type="ECO:0000256" key="5">
    <source>
        <dbReference type="ARBA" id="ARBA00022792"/>
    </source>
</evidence>
<dbReference type="Pfam" id="PF05328">
    <property type="entry name" value="CybS"/>
    <property type="match status" value="1"/>
</dbReference>
<evidence type="ECO:0000256" key="3">
    <source>
        <dbReference type="ARBA" id="ARBA00022448"/>
    </source>
</evidence>
<comment type="similarity">
    <text evidence="2 12">Belongs to the CybS family.</text>
</comment>
<dbReference type="FunFam" id="1.20.1300.10:FF:000007">
    <property type="entry name" value="Succinate dehydrogenase [ubiquinone] cytochrome b small subunit"/>
    <property type="match status" value="1"/>
</dbReference>
<dbReference type="GO" id="GO:0046872">
    <property type="term" value="F:metal ion binding"/>
    <property type="evidence" value="ECO:0007669"/>
    <property type="project" value="UniProtKB-KW"/>
</dbReference>
<dbReference type="Gene3D" id="1.20.1300.10">
    <property type="entry name" value="Fumarate reductase/succinate dehydrogenase, transmembrane subunit"/>
    <property type="match status" value="1"/>
</dbReference>
<dbReference type="CDD" id="cd03496">
    <property type="entry name" value="SQR_TypeC_CybS"/>
    <property type="match status" value="1"/>
</dbReference>
<protein>
    <recommendedName>
        <fullName evidence="12">Succinate dehydrogenase [ubiquinone] cytochrome b small subunit</fullName>
    </recommendedName>
</protein>
<dbReference type="GO" id="GO:0006121">
    <property type="term" value="P:mitochondrial electron transport, succinate to ubiquinone"/>
    <property type="evidence" value="ECO:0007669"/>
    <property type="project" value="TreeGrafter"/>
</dbReference>
<accession>A0A6A6U7D1</accession>
<dbReference type="AlphaFoldDB" id="A0A6A6U7D1"/>
<evidence type="ECO:0000256" key="11">
    <source>
        <dbReference type="PIRSR" id="PIRSR607992-2"/>
    </source>
</evidence>
<dbReference type="GO" id="GO:0098796">
    <property type="term" value="C:membrane protein complex"/>
    <property type="evidence" value="ECO:0007669"/>
    <property type="project" value="UniProtKB-ARBA"/>
</dbReference>
<evidence type="ECO:0000256" key="9">
    <source>
        <dbReference type="ARBA" id="ARBA00023136"/>
    </source>
</evidence>
<keyword evidence="4" id="KW-0812">Transmembrane</keyword>
<evidence type="ECO:0000256" key="1">
    <source>
        <dbReference type="ARBA" id="ARBA00004448"/>
    </source>
</evidence>
<keyword evidence="8 12" id="KW-0496">Mitochondrion</keyword>
<dbReference type="OrthoDB" id="18577at2759"/>
<evidence type="ECO:0000256" key="10">
    <source>
        <dbReference type="PIRSR" id="PIRSR607992-1"/>
    </source>
</evidence>
<dbReference type="PANTHER" id="PTHR13337">
    <property type="entry name" value="SUCCINATE DEHYDROGENASE"/>
    <property type="match status" value="1"/>
</dbReference>
<evidence type="ECO:0000256" key="8">
    <source>
        <dbReference type="ARBA" id="ARBA00023128"/>
    </source>
</evidence>
<dbReference type="InterPro" id="IPR007992">
    <property type="entry name" value="CybS"/>
</dbReference>
<gene>
    <name evidence="13" type="ORF">BT63DRAFT_425475</name>
</gene>
<dbReference type="Proteomes" id="UP000799302">
    <property type="component" value="Unassembled WGS sequence"/>
</dbReference>
<evidence type="ECO:0000256" key="4">
    <source>
        <dbReference type="ARBA" id="ARBA00022692"/>
    </source>
</evidence>
<keyword evidence="14" id="KW-1185">Reference proteome</keyword>
<feature type="binding site" evidence="10">
    <location>
        <position position="138"/>
    </location>
    <ligand>
        <name>a ubiquinone</name>
        <dbReference type="ChEBI" id="CHEBI:16389"/>
        <note>ligand shared with IP/SDHB</note>
    </ligand>
</feature>
<evidence type="ECO:0000256" key="12">
    <source>
        <dbReference type="RuleBase" id="RU364031"/>
    </source>
</evidence>
<dbReference type="PANTHER" id="PTHR13337:SF2">
    <property type="entry name" value="SUCCINATE DEHYDROGENASE [UBIQUINONE] CYTOCHROME B SMALL SUBUNIT, MITOCHONDRIAL"/>
    <property type="match status" value="1"/>
</dbReference>
<dbReference type="SUPFAM" id="SSF81343">
    <property type="entry name" value="Fumarate reductase respiratory complex transmembrane subunits"/>
    <property type="match status" value="1"/>
</dbReference>
<evidence type="ECO:0000313" key="14">
    <source>
        <dbReference type="Proteomes" id="UP000799302"/>
    </source>
</evidence>
<keyword evidence="6 12" id="KW-0809">Transit peptide</keyword>
<dbReference type="EMBL" id="MU004236">
    <property type="protein sequence ID" value="KAF2668159.1"/>
    <property type="molecule type" value="Genomic_DNA"/>
</dbReference>
<reference evidence="13" key="1">
    <citation type="journal article" date="2020" name="Stud. Mycol.">
        <title>101 Dothideomycetes genomes: a test case for predicting lifestyles and emergence of pathogens.</title>
        <authorList>
            <person name="Haridas S."/>
            <person name="Albert R."/>
            <person name="Binder M."/>
            <person name="Bloem J."/>
            <person name="Labutti K."/>
            <person name="Salamov A."/>
            <person name="Andreopoulos B."/>
            <person name="Baker S."/>
            <person name="Barry K."/>
            <person name="Bills G."/>
            <person name="Bluhm B."/>
            <person name="Cannon C."/>
            <person name="Castanera R."/>
            <person name="Culley D."/>
            <person name="Daum C."/>
            <person name="Ezra D."/>
            <person name="Gonzalez J."/>
            <person name="Henrissat B."/>
            <person name="Kuo A."/>
            <person name="Liang C."/>
            <person name="Lipzen A."/>
            <person name="Lutzoni F."/>
            <person name="Magnuson J."/>
            <person name="Mondo S."/>
            <person name="Nolan M."/>
            <person name="Ohm R."/>
            <person name="Pangilinan J."/>
            <person name="Park H.-J."/>
            <person name="Ramirez L."/>
            <person name="Alfaro M."/>
            <person name="Sun H."/>
            <person name="Tritt A."/>
            <person name="Yoshinaga Y."/>
            <person name="Zwiers L.-H."/>
            <person name="Turgeon B."/>
            <person name="Goodwin S."/>
            <person name="Spatafora J."/>
            <person name="Crous P."/>
            <person name="Grigoriev I."/>
        </authorList>
    </citation>
    <scope>NUCLEOTIDE SEQUENCE</scope>
    <source>
        <strain evidence="13">CBS 115976</strain>
    </source>
</reference>
<evidence type="ECO:0000256" key="6">
    <source>
        <dbReference type="ARBA" id="ARBA00022946"/>
    </source>
</evidence>
<feature type="binding site" description="axial binding residue" evidence="11">
    <location>
        <position position="126"/>
    </location>
    <ligand>
        <name>heme b</name>
        <dbReference type="ChEBI" id="CHEBI:60344"/>
        <note>ligand shared with SDHC</note>
    </ligand>
    <ligandPart>
        <name>Fe</name>
        <dbReference type="ChEBI" id="CHEBI:18248"/>
    </ligandPart>
</feature>
<dbReference type="GO" id="GO:0006099">
    <property type="term" value="P:tricarboxylic acid cycle"/>
    <property type="evidence" value="ECO:0007669"/>
    <property type="project" value="TreeGrafter"/>
</dbReference>